<keyword evidence="1" id="KW-0347">Helicase</keyword>
<keyword evidence="1" id="KW-0067">ATP-binding</keyword>
<dbReference type="AlphaFoldDB" id="A0A732TUW2"/>
<reference evidence="1" key="1">
    <citation type="journal article" date="2018" name="Genome Biol.">
        <title>SKESA: strategic k-mer extension for scrupulous assemblies.</title>
        <authorList>
            <person name="Souvorov A."/>
            <person name="Agarwala R."/>
            <person name="Lipman D.J."/>
        </authorList>
    </citation>
    <scope>NUCLEOTIDE SEQUENCE</scope>
    <source>
        <strain evidence="1">ID148231</strain>
    </source>
</reference>
<comment type="caution">
    <text evidence="1">The sequence shown here is derived from an EMBL/GenBank/DDBJ whole genome shotgun (WGS) entry which is preliminary data.</text>
</comment>
<organism evidence="1">
    <name type="scientific">Salmonella enterica subsp. enterica serovar Heidelberg</name>
    <dbReference type="NCBI Taxonomy" id="611"/>
    <lineage>
        <taxon>Bacteria</taxon>
        <taxon>Pseudomonadati</taxon>
        <taxon>Pseudomonadota</taxon>
        <taxon>Gammaproteobacteria</taxon>
        <taxon>Enterobacterales</taxon>
        <taxon>Enterobacteriaceae</taxon>
        <taxon>Salmonella</taxon>
    </lineage>
</organism>
<name>A0A732TUW2_SALET</name>
<proteinExistence type="predicted"/>
<keyword evidence="1" id="KW-0378">Hydrolase</keyword>
<keyword evidence="1" id="KW-0547">Nucleotide-binding</keyword>
<gene>
    <name evidence="1" type="ORF">G4H51_004695</name>
</gene>
<dbReference type="GO" id="GO:0004386">
    <property type="term" value="F:helicase activity"/>
    <property type="evidence" value="ECO:0007669"/>
    <property type="project" value="UniProtKB-KW"/>
</dbReference>
<evidence type="ECO:0000313" key="1">
    <source>
        <dbReference type="EMBL" id="HAE5347618.1"/>
    </source>
</evidence>
<protein>
    <submittedName>
        <fullName evidence="1">ATP-dependent helicase</fullName>
    </submittedName>
</protein>
<reference evidence="1" key="2">
    <citation type="submission" date="2018-07" db="EMBL/GenBank/DDBJ databases">
        <authorList>
            <consortium name="NCBI Pathogen Detection Project"/>
        </authorList>
    </citation>
    <scope>NUCLEOTIDE SEQUENCE</scope>
    <source>
        <strain evidence="1">ID148231</strain>
    </source>
</reference>
<dbReference type="EMBL" id="DAASFV010000029">
    <property type="protein sequence ID" value="HAE5347618.1"/>
    <property type="molecule type" value="Genomic_DNA"/>
</dbReference>
<feature type="non-terminal residue" evidence="1">
    <location>
        <position position="1"/>
    </location>
</feature>
<sequence length="409" mass="47176">IDRYGQKHQPQIRYLLTEASEPQINGDMRVLEVLINKDEQAQKNIGDSSEFTGKFTQEEEEEQVAEFMMQDDGASLFDDLLNSNVTENSEHDLFGEICSAVSSDASTVTESDISLFDNEQAYCEKALGYLKACGQTVQYDTLPDNTLSLVAPEELRRRFNQLPPEIAPENWQLYLSQDKTVITEAISRARGEQHAWPDVQYLWQINPVVQWLDDKIQSAFGRHQAPVMRLPHLFEPDEDHFILSGLFPNRKSHPMVNPWLVVSFNRETLSGSLPFAEFLKRHPQLSSKLTNSGGKDRNHQRQQDLLEAAIAHARDVFVHDRNAFEERINQQLNEHLQKLDVLRGRQLNQLELDFADNKQQLSVKQSRKEQRQREIEHNFDSYIQWIEDTMTTEKEPYIQVIAVITGAEG</sequence>
<accession>A0A732TUW2</accession>